<name>A0ABS0Q3P7_9BACT</name>
<feature type="domain" description="3-keto-alpha-glucoside-1,2-lyase/3-keto-2-hydroxy-glucal hydratase" evidence="2">
    <location>
        <begin position="54"/>
        <end position="255"/>
    </location>
</feature>
<dbReference type="Gene3D" id="2.60.120.560">
    <property type="entry name" value="Exo-inulinase, domain 1"/>
    <property type="match status" value="1"/>
</dbReference>
<evidence type="ECO:0000256" key="1">
    <source>
        <dbReference type="SAM" id="SignalP"/>
    </source>
</evidence>
<keyword evidence="1" id="KW-0732">Signal</keyword>
<dbReference type="RefSeq" id="WP_198074480.1">
    <property type="nucleotide sequence ID" value="NZ_JAEDAE010000001.1"/>
</dbReference>
<evidence type="ECO:0000313" key="3">
    <source>
        <dbReference type="EMBL" id="MBH8557265.1"/>
    </source>
</evidence>
<reference evidence="3 4" key="1">
    <citation type="submission" date="2020-12" db="EMBL/GenBank/DDBJ databases">
        <title>Hymenobacter sp.</title>
        <authorList>
            <person name="Kim M.K."/>
        </authorList>
    </citation>
    <scope>NUCLEOTIDE SEQUENCE [LARGE SCALE GENOMIC DNA]</scope>
    <source>
        <strain evidence="3 4">BT442</strain>
    </source>
</reference>
<sequence>MKTRLLLTALLAGSLGAAHAQQTAKPEDTEVYEPVPKVVTPGKAIGDAPSDALVLFDGKNLDQWVLTSDHKAPASWTVAGGVMTVKKDVGNIETKRSFGNYQLHLEWRIPANITGTGQARGNSGVFLASTGSGDLGYELQIVDAYQNKTYVNGMAGSLYKQSIPLANPARRPGEWQTYDVVWTAPVFGAGGALVTPAYATVFFNGVLVQDHTALTGPTQYIGKASYQAAHGPSPIKLQAHGDKSEPLSFRNIWIRELPMAAVAK</sequence>
<keyword evidence="4" id="KW-1185">Reference proteome</keyword>
<feature type="chain" id="PRO_5045244092" evidence="1">
    <location>
        <begin position="21"/>
        <end position="264"/>
    </location>
</feature>
<protein>
    <submittedName>
        <fullName evidence="3">DUF1080 domain-containing protein</fullName>
    </submittedName>
</protein>
<gene>
    <name evidence="3" type="ORF">I7X13_04355</name>
</gene>
<accession>A0ABS0Q3P7</accession>
<dbReference type="Pfam" id="PF06439">
    <property type="entry name" value="3keto-disac_hyd"/>
    <property type="match status" value="1"/>
</dbReference>
<dbReference type="Proteomes" id="UP000625631">
    <property type="component" value="Unassembled WGS sequence"/>
</dbReference>
<dbReference type="EMBL" id="JAEDAE010000001">
    <property type="protein sequence ID" value="MBH8557265.1"/>
    <property type="molecule type" value="Genomic_DNA"/>
</dbReference>
<evidence type="ECO:0000313" key="4">
    <source>
        <dbReference type="Proteomes" id="UP000625631"/>
    </source>
</evidence>
<dbReference type="InterPro" id="IPR010496">
    <property type="entry name" value="AL/BT2_dom"/>
</dbReference>
<feature type="signal peptide" evidence="1">
    <location>
        <begin position="1"/>
        <end position="20"/>
    </location>
</feature>
<organism evidence="3 4">
    <name type="scientific">Hymenobacter negativus</name>
    <dbReference type="NCBI Taxonomy" id="2795026"/>
    <lineage>
        <taxon>Bacteria</taxon>
        <taxon>Pseudomonadati</taxon>
        <taxon>Bacteroidota</taxon>
        <taxon>Cytophagia</taxon>
        <taxon>Cytophagales</taxon>
        <taxon>Hymenobacteraceae</taxon>
        <taxon>Hymenobacter</taxon>
    </lineage>
</organism>
<comment type="caution">
    <text evidence="3">The sequence shown here is derived from an EMBL/GenBank/DDBJ whole genome shotgun (WGS) entry which is preliminary data.</text>
</comment>
<proteinExistence type="predicted"/>
<evidence type="ECO:0000259" key="2">
    <source>
        <dbReference type="Pfam" id="PF06439"/>
    </source>
</evidence>